<dbReference type="Gene3D" id="1.10.630.10">
    <property type="entry name" value="Cytochrome P450"/>
    <property type="match status" value="1"/>
</dbReference>
<dbReference type="PANTHER" id="PTHR24286">
    <property type="entry name" value="CYTOCHROME P450 26"/>
    <property type="match status" value="1"/>
</dbReference>
<reference evidence="9" key="1">
    <citation type="submission" date="2022-01" db="EMBL/GenBank/DDBJ databases">
        <authorList>
            <person name="Braso-Vives M."/>
        </authorList>
    </citation>
    <scope>NUCLEOTIDE SEQUENCE</scope>
</reference>
<keyword evidence="10" id="KW-1185">Reference proteome</keyword>
<evidence type="ECO:0000256" key="6">
    <source>
        <dbReference type="ARBA" id="ARBA00023033"/>
    </source>
</evidence>
<dbReference type="GO" id="GO:0020037">
    <property type="term" value="F:heme binding"/>
    <property type="evidence" value="ECO:0007669"/>
    <property type="project" value="InterPro"/>
</dbReference>
<keyword evidence="2 7" id="KW-0349">Heme</keyword>
<dbReference type="Proteomes" id="UP000838412">
    <property type="component" value="Unassembled WGS sequence"/>
</dbReference>
<comment type="cofactor">
    <cofactor evidence="7">
        <name>heme</name>
        <dbReference type="ChEBI" id="CHEBI:30413"/>
    </cofactor>
</comment>
<dbReference type="GO" id="GO:0004497">
    <property type="term" value="F:monooxygenase activity"/>
    <property type="evidence" value="ECO:0007669"/>
    <property type="project" value="UniProtKB-KW"/>
</dbReference>
<name>A0A8S4MPJ0_BRALA</name>
<proteinExistence type="inferred from homology"/>
<keyword evidence="3 7" id="KW-0479">Metal-binding</keyword>
<dbReference type="PRINTS" id="PR00385">
    <property type="entry name" value="P450"/>
</dbReference>
<dbReference type="OrthoDB" id="1372046at2759"/>
<comment type="similarity">
    <text evidence="1 8">Belongs to the cytochrome P450 family.</text>
</comment>
<dbReference type="GO" id="GO:0016705">
    <property type="term" value="F:oxidoreductase activity, acting on paired donors, with incorporation or reduction of molecular oxygen"/>
    <property type="evidence" value="ECO:0007669"/>
    <property type="project" value="InterPro"/>
</dbReference>
<protein>
    <submittedName>
        <fullName evidence="9">CYP26B1 protein</fullName>
    </submittedName>
</protein>
<dbReference type="InterPro" id="IPR001128">
    <property type="entry name" value="Cyt_P450"/>
</dbReference>
<dbReference type="InterPro" id="IPR036396">
    <property type="entry name" value="Cyt_P450_sf"/>
</dbReference>
<dbReference type="AlphaFoldDB" id="A0A8S4MPJ0"/>
<dbReference type="PROSITE" id="PS00086">
    <property type="entry name" value="CYTOCHROME_P450"/>
    <property type="match status" value="1"/>
</dbReference>
<keyword evidence="4 8" id="KW-0560">Oxidoreductase</keyword>
<evidence type="ECO:0000256" key="4">
    <source>
        <dbReference type="ARBA" id="ARBA00023002"/>
    </source>
</evidence>
<evidence type="ECO:0000313" key="9">
    <source>
        <dbReference type="EMBL" id="CAH1277766.1"/>
    </source>
</evidence>
<evidence type="ECO:0000256" key="8">
    <source>
        <dbReference type="RuleBase" id="RU000461"/>
    </source>
</evidence>
<dbReference type="PROSITE" id="PS51257">
    <property type="entry name" value="PROKAR_LIPOPROTEIN"/>
    <property type="match status" value="1"/>
</dbReference>
<evidence type="ECO:0000313" key="10">
    <source>
        <dbReference type="Proteomes" id="UP000838412"/>
    </source>
</evidence>
<comment type="caution">
    <text evidence="9">The sequence shown here is derived from an EMBL/GenBank/DDBJ whole genome shotgun (WGS) entry which is preliminary data.</text>
</comment>
<evidence type="ECO:0000256" key="2">
    <source>
        <dbReference type="ARBA" id="ARBA00022617"/>
    </source>
</evidence>
<dbReference type="GO" id="GO:0034653">
    <property type="term" value="P:retinoic acid catabolic process"/>
    <property type="evidence" value="ECO:0007669"/>
    <property type="project" value="UniProtKB-ARBA"/>
</dbReference>
<dbReference type="SUPFAM" id="SSF48264">
    <property type="entry name" value="Cytochrome P450"/>
    <property type="match status" value="1"/>
</dbReference>
<dbReference type="InterPro" id="IPR017972">
    <property type="entry name" value="Cyt_P450_CS"/>
</dbReference>
<gene>
    <name evidence="9" type="primary">CYP26B1</name>
    <name evidence="9" type="ORF">BLAG_LOCUS26457</name>
</gene>
<dbReference type="EMBL" id="CAKMNS010000459">
    <property type="protein sequence ID" value="CAH1277766.1"/>
    <property type="molecule type" value="Genomic_DNA"/>
</dbReference>
<dbReference type="PANTHER" id="PTHR24286:SF384">
    <property type="entry name" value="P450, PUTATIVE (EUROFUNG)-RELATED"/>
    <property type="match status" value="1"/>
</dbReference>
<dbReference type="PRINTS" id="PR00465">
    <property type="entry name" value="EP450IV"/>
</dbReference>
<evidence type="ECO:0000256" key="1">
    <source>
        <dbReference type="ARBA" id="ARBA00010617"/>
    </source>
</evidence>
<accession>A0A8S4MPJ0</accession>
<evidence type="ECO:0000256" key="5">
    <source>
        <dbReference type="ARBA" id="ARBA00023004"/>
    </source>
</evidence>
<organism evidence="9 10">
    <name type="scientific">Branchiostoma lanceolatum</name>
    <name type="common">Common lancelet</name>
    <name type="synonym">Amphioxus lanceolatum</name>
    <dbReference type="NCBI Taxonomy" id="7740"/>
    <lineage>
        <taxon>Eukaryota</taxon>
        <taxon>Metazoa</taxon>
        <taxon>Chordata</taxon>
        <taxon>Cephalochordata</taxon>
        <taxon>Leptocardii</taxon>
        <taxon>Amphioxiformes</taxon>
        <taxon>Branchiostomatidae</taxon>
        <taxon>Branchiostoma</taxon>
    </lineage>
</organism>
<feature type="binding site" description="axial binding residue" evidence="7">
    <location>
        <position position="467"/>
    </location>
    <ligand>
        <name>heme</name>
        <dbReference type="ChEBI" id="CHEBI:30413"/>
    </ligand>
    <ligandPart>
        <name>Fe</name>
        <dbReference type="ChEBI" id="CHEBI:18248"/>
    </ligandPart>
</feature>
<evidence type="ECO:0000256" key="3">
    <source>
        <dbReference type="ARBA" id="ARBA00022723"/>
    </source>
</evidence>
<sequence length="584" mass="64342">MGRERLILAILCSTSSACRPAPDQAPVRTTASNLTTSAHGTNMLQEVVAYLVFPAFLMVLSWKLWGRYSTPSDPACALPLPEGTTGLPIIGETLSFVLEGADFSRKRHALYGDVFKTHILGHPTIRVRGAENVRKVLRGENDIVGTMWPDNFRMVLGTENLAMCSSGPVHRQRKKIVMRAFRHDALEIYADSMQAMIADTLRTWCRGPQPLAVYPAAREMMFRLAIAVLVGFHQDEDEISRVGPLFKTAVKNIFSLPLNVPGSALRKALQCRREIDEWLKRHIHEKQAQIWRGEVPDDVLSFIISSAKDSGEKLSDQELQDTAMELLFAGHETTSSAATSLIMHLALQPQVVQKVHEDLEKHGLLQPDQPLSLEQVGRLTYVGQVVKEVLRLSPPVGGGFRKALKTFEIGGFQVPEGWAVMYSIRDTHSASQVFSSPEQFDPDRWGSVDSTATRYDFLPFGGGPRACAGKEFAKLQLKLLCVELVRTCRWELADGKVPETKTVPVLHPTNGLPVNFLSLDDVTTKQGAADGLSASAHASLTNTDLVTRSDPCLTLDKNGNLYPTNQQNTPDTVTMVGPDLSSIV</sequence>
<keyword evidence="6 8" id="KW-0503">Monooxygenase</keyword>
<dbReference type="GO" id="GO:0016125">
    <property type="term" value="P:sterol metabolic process"/>
    <property type="evidence" value="ECO:0007669"/>
    <property type="project" value="TreeGrafter"/>
</dbReference>
<dbReference type="InterPro" id="IPR002403">
    <property type="entry name" value="Cyt_P450_E_grp-IV"/>
</dbReference>
<dbReference type="GO" id="GO:0005506">
    <property type="term" value="F:iron ion binding"/>
    <property type="evidence" value="ECO:0007669"/>
    <property type="project" value="InterPro"/>
</dbReference>
<keyword evidence="5 7" id="KW-0408">Iron</keyword>
<evidence type="ECO:0000256" key="7">
    <source>
        <dbReference type="PIRSR" id="PIRSR602403-1"/>
    </source>
</evidence>
<dbReference type="Pfam" id="PF00067">
    <property type="entry name" value="p450"/>
    <property type="match status" value="1"/>
</dbReference>